<dbReference type="InterPro" id="IPR002513">
    <property type="entry name" value="Tn3_Tnp_DDE_dom"/>
</dbReference>
<dbReference type="RefSeq" id="WP_397091618.1">
    <property type="nucleotide sequence ID" value="NZ_JBITGY010000019.1"/>
</dbReference>
<feature type="domain" description="Tn3 transposase DDE" evidence="1">
    <location>
        <begin position="320"/>
        <end position="710"/>
    </location>
</feature>
<dbReference type="Pfam" id="PF01526">
    <property type="entry name" value="DDE_Tnp_Tn3"/>
    <property type="match status" value="1"/>
</dbReference>
<name>A0ABW7ZBZ3_9ACTN</name>
<dbReference type="Proteomes" id="UP001612741">
    <property type="component" value="Unassembled WGS sequence"/>
</dbReference>
<evidence type="ECO:0000313" key="2">
    <source>
        <dbReference type="EMBL" id="MFI6505442.1"/>
    </source>
</evidence>
<reference evidence="2 3" key="1">
    <citation type="submission" date="2024-10" db="EMBL/GenBank/DDBJ databases">
        <title>The Natural Products Discovery Center: Release of the First 8490 Sequenced Strains for Exploring Actinobacteria Biosynthetic Diversity.</title>
        <authorList>
            <person name="Kalkreuter E."/>
            <person name="Kautsar S.A."/>
            <person name="Yang D."/>
            <person name="Bader C.D."/>
            <person name="Teijaro C.N."/>
            <person name="Fluegel L."/>
            <person name="Davis C.M."/>
            <person name="Simpson J.R."/>
            <person name="Lauterbach L."/>
            <person name="Steele A.D."/>
            <person name="Gui C."/>
            <person name="Meng S."/>
            <person name="Li G."/>
            <person name="Viehrig K."/>
            <person name="Ye F."/>
            <person name="Su P."/>
            <person name="Kiefer A.F."/>
            <person name="Nichols A."/>
            <person name="Cepeda A.J."/>
            <person name="Yan W."/>
            <person name="Fan B."/>
            <person name="Jiang Y."/>
            <person name="Adhikari A."/>
            <person name="Zheng C.-J."/>
            <person name="Schuster L."/>
            <person name="Cowan T.M."/>
            <person name="Smanski M.J."/>
            <person name="Chevrette M.G."/>
            <person name="De Carvalho L.P.S."/>
            <person name="Shen B."/>
        </authorList>
    </citation>
    <scope>NUCLEOTIDE SEQUENCE [LARGE SCALE GENOMIC DNA]</scope>
    <source>
        <strain evidence="2 3">NPDC050545</strain>
    </source>
</reference>
<evidence type="ECO:0000313" key="3">
    <source>
        <dbReference type="Proteomes" id="UP001612741"/>
    </source>
</evidence>
<organism evidence="2 3">
    <name type="scientific">Nonomuraea typhae</name>
    <dbReference type="NCBI Taxonomy" id="2603600"/>
    <lineage>
        <taxon>Bacteria</taxon>
        <taxon>Bacillati</taxon>
        <taxon>Actinomycetota</taxon>
        <taxon>Actinomycetes</taxon>
        <taxon>Streptosporangiales</taxon>
        <taxon>Streptosporangiaceae</taxon>
        <taxon>Nonomuraea</taxon>
    </lineage>
</organism>
<evidence type="ECO:0000259" key="1">
    <source>
        <dbReference type="Pfam" id="PF01526"/>
    </source>
</evidence>
<protein>
    <submittedName>
        <fullName evidence="2">Tn3 family transposase</fullName>
    </submittedName>
</protein>
<dbReference type="EMBL" id="JBITGY010000019">
    <property type="protein sequence ID" value="MFI6505442.1"/>
    <property type="molecule type" value="Genomic_DNA"/>
</dbReference>
<comment type="caution">
    <text evidence="2">The sequence shown here is derived from an EMBL/GenBank/DDBJ whole genome shotgun (WGS) entry which is preliminary data.</text>
</comment>
<gene>
    <name evidence="2" type="ORF">ACIBG2_49235</name>
</gene>
<accession>A0ABW7ZBZ3</accession>
<sequence>MTLLTAYLYCRRREIIDALVDLLITTVQRINARADTRVTEEFVAELKRVSGKENILFKMTQAALEAPEETISEAIYPVVPGGVDTLVALWHEYQAKGSTYRQHRQRVCKASYTNHYRTGLIQILEALEFGSTNTVHAPMMTALALIKRYKSERTNHTKYYAVGETVPVDKIVPAELAELMYRTDKAGRRRILRSVYECGVFQTLRDKLRCKEIWVHGALKWRNPDHDLPQDYEERRVENYAKLRKPLDAKRFTGELIEEMDAELSALHDALPSLPWLQIVERKKGGAILLTPLEPLPEPRNLRKLKAAIRQRWGVVPLLDMFTETALRTGCLDALIPAGTRIGMEPGEFLERMLLVIYAYGTGAGIRSVASGEHPYSEDDLRSSRRRFLSVAGARQVAKTIANATFAARQSWLWGEGTTAVASDSTHFSAFDQNIFTECHSRYKRAKRGVLIYWTVETGGSMAIYSQHLTCSASEVHAMVEGAMRHETDMTVETNYVDSHGASIIGFGVTRLLNFDLVARFKQVNIMKLYLPGKSDKFAYPMLGPALTRPIRPEVIENNYDLMIKYATAIRQGTASTEALLRRFTGETTHPAYSAMYEVGCAQRTIFLARWLRDRDLQHETESGLNVVENYNGVNDYIRFGKRGELASNRREEQELGMLCLMILQSSLAYINTLMIQDTVAEPAWADVLTDVDRRGLTPLLHTNMTPYGTVQLRPDRRLDLS</sequence>
<proteinExistence type="predicted"/>
<keyword evidence="3" id="KW-1185">Reference proteome</keyword>